<dbReference type="RefSeq" id="WP_068657038.1">
    <property type="nucleotide sequence ID" value="NZ_CP017773.1"/>
</dbReference>
<sequence>MLTCPYCGSMIDISGDMYYCLFCEIEVMKDRIQQDGARRQIHLEQRAYLEVVNQPTSELMKRDSYALVCLLRLVRQERTKVYHFLHIFKKANEQQDDFIQAADETGRDYEYWTRKVWILENILRERIGYFPERITDAYLQEMARNIEKSNRKQMKIVARKDNKSGSSSND</sequence>
<dbReference type="KEGG" id="pcx:LPB68_21960"/>
<organism evidence="1 2">
    <name type="scientific">Paenibacillus crassostreae</name>
    <dbReference type="NCBI Taxonomy" id="1763538"/>
    <lineage>
        <taxon>Bacteria</taxon>
        <taxon>Bacillati</taxon>
        <taxon>Bacillota</taxon>
        <taxon>Bacilli</taxon>
        <taxon>Bacillales</taxon>
        <taxon>Paenibacillaceae</taxon>
        <taxon>Paenibacillus</taxon>
    </lineage>
</organism>
<reference evidence="1 2" key="1">
    <citation type="submission" date="2016-02" db="EMBL/GenBank/DDBJ databases">
        <title>Paenibacillus sp. LPB0068, isolated from Crassostrea gigas.</title>
        <authorList>
            <person name="Shin S.-K."/>
            <person name="Yi H."/>
        </authorList>
    </citation>
    <scope>NUCLEOTIDE SEQUENCE [LARGE SCALE GENOMIC DNA]</scope>
    <source>
        <strain evidence="1 2">LPB0068</strain>
    </source>
</reference>
<dbReference type="Proteomes" id="UP000077134">
    <property type="component" value="Unassembled WGS sequence"/>
</dbReference>
<protein>
    <submittedName>
        <fullName evidence="1">Uncharacterized protein</fullName>
    </submittedName>
</protein>
<comment type="caution">
    <text evidence="1">The sequence shown here is derived from an EMBL/GenBank/DDBJ whole genome shotgun (WGS) entry which is preliminary data.</text>
</comment>
<dbReference type="OrthoDB" id="2617774at2"/>
<accession>A0A167EJQ4</accession>
<proteinExistence type="predicted"/>
<name>A0A167EJQ4_9BACL</name>
<gene>
    <name evidence="1" type="ORF">PNBC_08250</name>
</gene>
<dbReference type="AlphaFoldDB" id="A0A167EJQ4"/>
<evidence type="ECO:0000313" key="2">
    <source>
        <dbReference type="Proteomes" id="UP000077134"/>
    </source>
</evidence>
<keyword evidence="2" id="KW-1185">Reference proteome</keyword>
<dbReference type="EMBL" id="LSFN01000007">
    <property type="protein sequence ID" value="OAB75610.1"/>
    <property type="molecule type" value="Genomic_DNA"/>
</dbReference>
<evidence type="ECO:0000313" key="1">
    <source>
        <dbReference type="EMBL" id="OAB75610.1"/>
    </source>
</evidence>